<dbReference type="InterPro" id="IPR009003">
    <property type="entry name" value="Peptidase_S1_PA"/>
</dbReference>
<reference evidence="3 4" key="2">
    <citation type="submission" date="2017-06" db="EMBL/GenBank/DDBJ databases">
        <authorList>
            <person name="Varghese N."/>
            <person name="Submissions S."/>
        </authorList>
    </citation>
    <scope>NUCLEOTIDE SEQUENCE [LARGE SCALE GENOMIC DNA]</scope>
    <source>
        <strain evidence="3 4">RLD-1</strain>
    </source>
</reference>
<accession>A0A239LT79</accession>
<dbReference type="Gene3D" id="2.40.10.10">
    <property type="entry name" value="Trypsin-like serine proteases"/>
    <property type="match status" value="1"/>
</dbReference>
<evidence type="ECO:0000313" key="4">
    <source>
        <dbReference type="Proteomes" id="UP000198309"/>
    </source>
</evidence>
<dbReference type="EMBL" id="FNEC01000003">
    <property type="protein sequence ID" value="SDI27005.1"/>
    <property type="molecule type" value="Genomic_DNA"/>
</dbReference>
<gene>
    <name evidence="2" type="ORF">SAMN05216189_1003208</name>
    <name evidence="3" type="ORF">SAMN06295949_1229</name>
</gene>
<proteinExistence type="predicted"/>
<evidence type="ECO:0008006" key="6">
    <source>
        <dbReference type="Google" id="ProtNLM"/>
    </source>
</evidence>
<dbReference type="Proteomes" id="UP000199693">
    <property type="component" value="Unassembled WGS sequence"/>
</dbReference>
<dbReference type="Proteomes" id="UP000198309">
    <property type="component" value="Unassembled WGS sequence"/>
</dbReference>
<name>A0A239LT79_9PSED</name>
<organism evidence="2 5">
    <name type="scientific">Pseudomonas delhiensis</name>
    <dbReference type="NCBI Taxonomy" id="366289"/>
    <lineage>
        <taxon>Bacteria</taxon>
        <taxon>Pseudomonadati</taxon>
        <taxon>Pseudomonadota</taxon>
        <taxon>Gammaproteobacteria</taxon>
        <taxon>Pseudomonadales</taxon>
        <taxon>Pseudomonadaceae</taxon>
        <taxon>Pseudomonas</taxon>
    </lineage>
</organism>
<protein>
    <recommendedName>
        <fullName evidence="6">Trypsin-like peptidase domain-containing protein</fullName>
    </recommendedName>
</protein>
<dbReference type="AlphaFoldDB" id="A0A239LT79"/>
<feature type="signal peptide" evidence="1">
    <location>
        <begin position="1"/>
        <end position="18"/>
    </location>
</feature>
<feature type="chain" id="PRO_5030040962" description="Trypsin-like peptidase domain-containing protein" evidence="1">
    <location>
        <begin position="19"/>
        <end position="239"/>
    </location>
</feature>
<dbReference type="RefSeq" id="WP_089393147.1">
    <property type="nucleotide sequence ID" value="NZ_FNEC01000003.1"/>
</dbReference>
<evidence type="ECO:0000313" key="5">
    <source>
        <dbReference type="Proteomes" id="UP000199693"/>
    </source>
</evidence>
<sequence length="239" mass="25497">MSRLWIRLLGLAISAALAGCTGAVRSVSPDEPLPGYFPVSSSGAAALLYMGSAVQWNTHYAVSAAHIPSLRNVVHHCSTGCDLVFIRRDAEGRPPVWRPAITGEVLNTVGQNPFLGTLKGTGTSKAQRVRLDVEGDRTRYALSDAPVVEGMSGGPVYGADQAVVGITVGIYLPHLPLPASLASSKPLTVYVPYDIIQREWQLFSALQGRGRSSPREVAIHETPMKTARPSYPGSVRSLP</sequence>
<dbReference type="SUPFAM" id="SSF50494">
    <property type="entry name" value="Trypsin-like serine proteases"/>
    <property type="match status" value="1"/>
</dbReference>
<dbReference type="EMBL" id="FZPC01000022">
    <property type="protein sequence ID" value="SNT33877.1"/>
    <property type="molecule type" value="Genomic_DNA"/>
</dbReference>
<dbReference type="PROSITE" id="PS51257">
    <property type="entry name" value="PROKAR_LIPOPROTEIN"/>
    <property type="match status" value="1"/>
</dbReference>
<keyword evidence="4" id="KW-1185">Reference proteome</keyword>
<evidence type="ECO:0000313" key="3">
    <source>
        <dbReference type="EMBL" id="SNT33877.1"/>
    </source>
</evidence>
<dbReference type="InterPro" id="IPR043504">
    <property type="entry name" value="Peptidase_S1_PA_chymotrypsin"/>
</dbReference>
<keyword evidence="1" id="KW-0732">Signal</keyword>
<evidence type="ECO:0000256" key="1">
    <source>
        <dbReference type="SAM" id="SignalP"/>
    </source>
</evidence>
<evidence type="ECO:0000313" key="2">
    <source>
        <dbReference type="EMBL" id="SDI27005.1"/>
    </source>
</evidence>
<reference evidence="2 5" key="1">
    <citation type="submission" date="2016-10" db="EMBL/GenBank/DDBJ databases">
        <authorList>
            <person name="de Groot N.N."/>
        </authorList>
    </citation>
    <scope>NUCLEOTIDE SEQUENCE [LARGE SCALE GENOMIC DNA]</scope>
    <source>
        <strain evidence="2 5">CCM 7361</strain>
    </source>
</reference>